<evidence type="ECO:0000313" key="3">
    <source>
        <dbReference type="Proteomes" id="UP000245207"/>
    </source>
</evidence>
<reference evidence="2 3" key="1">
    <citation type="journal article" date="2018" name="Mol. Plant">
        <title>The genome of Artemisia annua provides insight into the evolution of Asteraceae family and artemisinin biosynthesis.</title>
        <authorList>
            <person name="Shen Q."/>
            <person name="Zhang L."/>
            <person name="Liao Z."/>
            <person name="Wang S."/>
            <person name="Yan T."/>
            <person name="Shi P."/>
            <person name="Liu M."/>
            <person name="Fu X."/>
            <person name="Pan Q."/>
            <person name="Wang Y."/>
            <person name="Lv Z."/>
            <person name="Lu X."/>
            <person name="Zhang F."/>
            <person name="Jiang W."/>
            <person name="Ma Y."/>
            <person name="Chen M."/>
            <person name="Hao X."/>
            <person name="Li L."/>
            <person name="Tang Y."/>
            <person name="Lv G."/>
            <person name="Zhou Y."/>
            <person name="Sun X."/>
            <person name="Brodelius P.E."/>
            <person name="Rose J.K.C."/>
            <person name="Tang K."/>
        </authorList>
    </citation>
    <scope>NUCLEOTIDE SEQUENCE [LARGE SCALE GENOMIC DNA]</scope>
    <source>
        <strain evidence="3">cv. Huhao1</strain>
        <tissue evidence="2">Leaf</tissue>
    </source>
</reference>
<name>A0A2U1MXI7_ARTAN</name>
<sequence length="129" mass="13868">MTSPPVDSRDGYEDDDVSSGEDDDVSSAVEEGGDDVTSGGVRMKQNVIIYFFPVKVMTSQGVGIKGGVTSSVPPNCKNTSECIRIRRTENENVGDDDVSNGENVEPVRFYDYEDDDVTTENDDVASGGD</sequence>
<feature type="region of interest" description="Disordered" evidence="1">
    <location>
        <begin position="87"/>
        <end position="129"/>
    </location>
</feature>
<proteinExistence type="predicted"/>
<feature type="region of interest" description="Disordered" evidence="1">
    <location>
        <begin position="1"/>
        <end position="40"/>
    </location>
</feature>
<organism evidence="2 3">
    <name type="scientific">Artemisia annua</name>
    <name type="common">Sweet wormwood</name>
    <dbReference type="NCBI Taxonomy" id="35608"/>
    <lineage>
        <taxon>Eukaryota</taxon>
        <taxon>Viridiplantae</taxon>
        <taxon>Streptophyta</taxon>
        <taxon>Embryophyta</taxon>
        <taxon>Tracheophyta</taxon>
        <taxon>Spermatophyta</taxon>
        <taxon>Magnoliopsida</taxon>
        <taxon>eudicotyledons</taxon>
        <taxon>Gunneridae</taxon>
        <taxon>Pentapetalae</taxon>
        <taxon>asterids</taxon>
        <taxon>campanulids</taxon>
        <taxon>Asterales</taxon>
        <taxon>Asteraceae</taxon>
        <taxon>Asteroideae</taxon>
        <taxon>Anthemideae</taxon>
        <taxon>Artemisiinae</taxon>
        <taxon>Artemisia</taxon>
    </lineage>
</organism>
<dbReference type="Proteomes" id="UP000245207">
    <property type="component" value="Unassembled WGS sequence"/>
</dbReference>
<evidence type="ECO:0000313" key="2">
    <source>
        <dbReference type="EMBL" id="PWA65947.1"/>
    </source>
</evidence>
<dbReference type="EMBL" id="PKPP01004128">
    <property type="protein sequence ID" value="PWA65947.1"/>
    <property type="molecule type" value="Genomic_DNA"/>
</dbReference>
<comment type="caution">
    <text evidence="2">The sequence shown here is derived from an EMBL/GenBank/DDBJ whole genome shotgun (WGS) entry which is preliminary data.</text>
</comment>
<keyword evidence="3" id="KW-1185">Reference proteome</keyword>
<evidence type="ECO:0000256" key="1">
    <source>
        <dbReference type="SAM" id="MobiDB-lite"/>
    </source>
</evidence>
<feature type="compositionally biased region" description="Acidic residues" evidence="1">
    <location>
        <begin position="12"/>
        <end position="25"/>
    </location>
</feature>
<protein>
    <submittedName>
        <fullName evidence="2">Uncharacterized protein</fullName>
    </submittedName>
</protein>
<feature type="compositionally biased region" description="Acidic residues" evidence="1">
    <location>
        <begin position="112"/>
        <end position="123"/>
    </location>
</feature>
<dbReference type="AlphaFoldDB" id="A0A2U1MXI7"/>
<accession>A0A2U1MXI7</accession>
<gene>
    <name evidence="2" type="ORF">CTI12_AA243590</name>
</gene>